<feature type="chain" id="PRO_5032918266" description="Methyltransferase" evidence="1">
    <location>
        <begin position="25"/>
        <end position="255"/>
    </location>
</feature>
<dbReference type="SUPFAM" id="SSF53335">
    <property type="entry name" value="S-adenosyl-L-methionine-dependent methyltransferases"/>
    <property type="match status" value="1"/>
</dbReference>
<dbReference type="InterPro" id="IPR016980">
    <property type="entry name" value="S-AdoMet-dep_MeTrfase_Alr7345"/>
</dbReference>
<dbReference type="EMBL" id="CP047656">
    <property type="protein sequence ID" value="QHJ12407.1"/>
    <property type="molecule type" value="Genomic_DNA"/>
</dbReference>
<evidence type="ECO:0000313" key="3">
    <source>
        <dbReference type="Proteomes" id="UP000464524"/>
    </source>
</evidence>
<proteinExistence type="predicted"/>
<dbReference type="RefSeq" id="WP_160180467.1">
    <property type="nucleotide sequence ID" value="NZ_CP047656.1"/>
</dbReference>
<organism evidence="2 3">
    <name type="scientific">Paraglaciecola mesophila</name>
    <dbReference type="NCBI Taxonomy" id="197222"/>
    <lineage>
        <taxon>Bacteria</taxon>
        <taxon>Pseudomonadati</taxon>
        <taxon>Pseudomonadota</taxon>
        <taxon>Gammaproteobacteria</taxon>
        <taxon>Alteromonadales</taxon>
        <taxon>Alteromonadaceae</taxon>
        <taxon>Paraglaciecola</taxon>
    </lineage>
</organism>
<gene>
    <name evidence="2" type="ORF">FX988_02664</name>
</gene>
<dbReference type="KEGG" id="pmes:FX988_02664"/>
<protein>
    <recommendedName>
        <fullName evidence="4">Methyltransferase</fullName>
    </recommendedName>
</protein>
<evidence type="ECO:0008006" key="4">
    <source>
        <dbReference type="Google" id="ProtNLM"/>
    </source>
</evidence>
<dbReference type="AlphaFoldDB" id="A0A857JN79"/>
<name>A0A857JN79_9ALTE</name>
<evidence type="ECO:0000256" key="1">
    <source>
        <dbReference type="SAM" id="SignalP"/>
    </source>
</evidence>
<accession>A0A857JN79</accession>
<dbReference type="InterPro" id="IPR029063">
    <property type="entry name" value="SAM-dependent_MTases_sf"/>
</dbReference>
<reference evidence="2 3" key="1">
    <citation type="submission" date="2019-12" db="EMBL/GenBank/DDBJ databases">
        <title>Genome sequencing and assembly of endphytes of Porphyra tenera.</title>
        <authorList>
            <person name="Park J.M."/>
            <person name="Shin R."/>
            <person name="Jo S.H."/>
        </authorList>
    </citation>
    <scope>NUCLEOTIDE SEQUENCE [LARGE SCALE GENOMIC DNA]</scope>
    <source>
        <strain evidence="2 3">GPM4</strain>
    </source>
</reference>
<dbReference type="OrthoDB" id="9801692at2"/>
<keyword evidence="1" id="KW-0732">Signal</keyword>
<keyword evidence="3" id="KW-1185">Reference proteome</keyword>
<evidence type="ECO:0000313" key="2">
    <source>
        <dbReference type="EMBL" id="QHJ12407.1"/>
    </source>
</evidence>
<feature type="signal peptide" evidence="1">
    <location>
        <begin position="1"/>
        <end position="24"/>
    </location>
</feature>
<dbReference type="PIRSF" id="PIRSF031679">
    <property type="entry name" value="Mtase_Alr7345_prd"/>
    <property type="match status" value="1"/>
</dbReference>
<sequence>MILTHRTLSIFTAASLLISGSAFSAESTLKEKVQAAMASDIRQTSDTERDENRKPLETLSFFGLQPDMRIVELIPGGGWYTKILAPVVADKGQYYAAIGSGRVAERLFNQPGFEKAKTTAEDARLWREDGARFYSLDVDSLGVSDVDMVLTFRNYHNFNEQGRRKMNEVAFAALKPGGIYAVVDHTARHNEPASNANRRRIDPVMAIHEIQQAGFELVDVSDLHYREDDELRYEVGAKSVTGNTDRWTLKFKKPE</sequence>
<dbReference type="Gene3D" id="3.40.50.150">
    <property type="entry name" value="Vaccinia Virus protein VP39"/>
    <property type="match status" value="1"/>
</dbReference>
<dbReference type="Proteomes" id="UP000464524">
    <property type="component" value="Chromosome"/>
</dbReference>